<keyword evidence="3" id="KW-0106">Calcium</keyword>
<dbReference type="SUPFAM" id="SSF63380">
    <property type="entry name" value="Riboflavin synthase domain-like"/>
    <property type="match status" value="1"/>
</dbReference>
<dbReference type="PANTHER" id="PTHR11972">
    <property type="entry name" value="NADPH OXIDASE"/>
    <property type="match status" value="1"/>
</dbReference>
<evidence type="ECO:0000259" key="7">
    <source>
        <dbReference type="PROSITE" id="PS50222"/>
    </source>
</evidence>
<dbReference type="SUPFAM" id="SSF52343">
    <property type="entry name" value="Ferredoxin reductase-like, C-terminal NADP-linked domain"/>
    <property type="match status" value="1"/>
</dbReference>
<dbReference type="PROSITE" id="PS51384">
    <property type="entry name" value="FAD_FR"/>
    <property type="match status" value="1"/>
</dbReference>
<name>A0A922MF76_SPOEX</name>
<proteinExistence type="predicted"/>
<organism evidence="9 10">
    <name type="scientific">Spodoptera exigua</name>
    <name type="common">Beet armyworm</name>
    <name type="synonym">Noctua fulgens</name>
    <dbReference type="NCBI Taxonomy" id="7107"/>
    <lineage>
        <taxon>Eukaryota</taxon>
        <taxon>Metazoa</taxon>
        <taxon>Ecdysozoa</taxon>
        <taxon>Arthropoda</taxon>
        <taxon>Hexapoda</taxon>
        <taxon>Insecta</taxon>
        <taxon>Pterygota</taxon>
        <taxon>Neoptera</taxon>
        <taxon>Endopterygota</taxon>
        <taxon>Lepidoptera</taxon>
        <taxon>Glossata</taxon>
        <taxon>Ditrysia</taxon>
        <taxon>Noctuoidea</taxon>
        <taxon>Noctuidae</taxon>
        <taxon>Amphipyrinae</taxon>
        <taxon>Spodoptera</taxon>
    </lineage>
</organism>
<dbReference type="Proteomes" id="UP000814243">
    <property type="component" value="Unassembled WGS sequence"/>
</dbReference>
<evidence type="ECO:0000256" key="2">
    <source>
        <dbReference type="ARBA" id="ARBA00022827"/>
    </source>
</evidence>
<dbReference type="AlphaFoldDB" id="A0A922MF76"/>
<evidence type="ECO:0000259" key="8">
    <source>
        <dbReference type="PROSITE" id="PS51384"/>
    </source>
</evidence>
<dbReference type="FunFam" id="2.40.30.10:FF:000056">
    <property type="entry name" value="NADPH oxidase 5"/>
    <property type="match status" value="1"/>
</dbReference>
<feature type="domain" description="EF-hand" evidence="7">
    <location>
        <begin position="1"/>
        <end position="33"/>
    </location>
</feature>
<feature type="region of interest" description="Disordered" evidence="6">
    <location>
        <begin position="480"/>
        <end position="504"/>
    </location>
</feature>
<dbReference type="InterPro" id="IPR011992">
    <property type="entry name" value="EF-hand-dom_pair"/>
</dbReference>
<dbReference type="GO" id="GO:0005509">
    <property type="term" value="F:calcium ion binding"/>
    <property type="evidence" value="ECO:0007669"/>
    <property type="project" value="InterPro"/>
</dbReference>
<dbReference type="Pfam" id="PF13833">
    <property type="entry name" value="EF-hand_8"/>
    <property type="match status" value="2"/>
</dbReference>
<dbReference type="PROSITE" id="PS50222">
    <property type="entry name" value="EF_HAND_2"/>
    <property type="match status" value="4"/>
</dbReference>
<dbReference type="GO" id="GO:0043020">
    <property type="term" value="C:NADPH oxidase complex"/>
    <property type="evidence" value="ECO:0007669"/>
    <property type="project" value="TreeGrafter"/>
</dbReference>
<sequence length="893" mass="101506">DLLERIFRLFDADGNNNLDQNDWLEFLKERLSEDKQIDFVEQVESVAYVLCGNGVITLDTFQLILKNKVVTNKLFRVVDTDGDGYATADEIMEFLSTVTSSRPRVGFDKHSVDRLEKLFRATVGDEKEITREQFQKIVVSKNPFFTERVFQIFDEDDSGAISLQEFIAAVHQFAGQTPEDKIRFLFKVYDLDGDGLIQHRELQHVMRACMEENGMQFSDDQLLELTTAMFDDADTERRGAITYDALKKQLESHDGLLENLSIRPLAGPSETGSRTRLLQAAPVPTEALPVIEALLQEQLRVPHLLGPVYACIIVVNDPVLNKANYTLSEWLLTEKPGLFGLVPGCANPTGIALAVILLVMFICSQPFIRRGGSFEVRSERGKTYISSGILLPSRVTHLVVKRPPLFHFHAGDYVFVNIPAIATYEWHPFTISSAPEQEEYIWLHIRGVGEWTNRLYSYFEREQARLHGEELPAIENGHQKLARSISSQSKKSRKGSVGSTKKRSVDFSPKCFTNEAYVAEEGNGDVKQNEAQSPTKISYHPSLLLAPPRTLEKSRSMPDVQKNLKKRQRLMALRDFMRSESESKLDEGSILSARKTFGLASKIPQNKSLVHSFRYMRTKPTIIAFKTPSFEERRRSNDSILTLARRRLSKSLSPDRDIECQPEKIVECENDGSEATDDFEVNYPIGKPLEIYLDGPYGAASSHIFLAQHAALVAAGIGVTPFASILQAVMYRYWSARQDCPKCGHTWASDMPRHNMNLKKVDFFWINREQRSFEWFVSLLSQLEIEQAELGGAMERFLEMHMYITSALQKSDMKAVGLQLALDLLHEKEKRDLITGLKTRTNAGRPNWDKVFKQLQEQNKGKVTVFYCGPPQLAKILRVKCDQFGFGFRKEVF</sequence>
<evidence type="ECO:0000256" key="5">
    <source>
        <dbReference type="ARBA" id="ARBA00023002"/>
    </source>
</evidence>
<dbReference type="Gene3D" id="1.10.238.10">
    <property type="entry name" value="EF-hand"/>
    <property type="match status" value="2"/>
</dbReference>
<dbReference type="InterPro" id="IPR017927">
    <property type="entry name" value="FAD-bd_FR_type"/>
</dbReference>
<dbReference type="Gene3D" id="3.40.50.80">
    <property type="entry name" value="Nucleotide-binding domain of ferredoxin-NADP reductase (FNR) module"/>
    <property type="match status" value="1"/>
</dbReference>
<dbReference type="EMBL" id="JACEFF010000520">
    <property type="protein sequence ID" value="KAH9636070.1"/>
    <property type="molecule type" value="Genomic_DNA"/>
</dbReference>
<accession>A0A922MF76</accession>
<dbReference type="GO" id="GO:0042554">
    <property type="term" value="P:superoxide anion generation"/>
    <property type="evidence" value="ECO:0007669"/>
    <property type="project" value="TreeGrafter"/>
</dbReference>
<comment type="caution">
    <text evidence="9">The sequence shown here is derived from an EMBL/GenBank/DDBJ whole genome shotgun (WGS) entry which is preliminary data.</text>
</comment>
<dbReference type="InterPro" id="IPR013121">
    <property type="entry name" value="Fe_red_NAD-bd_6"/>
</dbReference>
<feature type="domain" description="EF-hand" evidence="7">
    <location>
        <begin position="141"/>
        <end position="176"/>
    </location>
</feature>
<dbReference type="InterPro" id="IPR002048">
    <property type="entry name" value="EF_hand_dom"/>
</dbReference>
<evidence type="ECO:0000256" key="1">
    <source>
        <dbReference type="ARBA" id="ARBA00022630"/>
    </source>
</evidence>
<dbReference type="SMART" id="SM00054">
    <property type="entry name" value="EFh"/>
    <property type="match status" value="5"/>
</dbReference>
<evidence type="ECO:0000313" key="10">
    <source>
        <dbReference type="Proteomes" id="UP000814243"/>
    </source>
</evidence>
<dbReference type="PANTHER" id="PTHR11972:SF58">
    <property type="entry name" value="NADPH OXIDASE 5"/>
    <property type="match status" value="1"/>
</dbReference>
<keyword evidence="5" id="KW-0560">Oxidoreductase</keyword>
<dbReference type="InterPro" id="IPR050369">
    <property type="entry name" value="RBOH/FRE"/>
</dbReference>
<keyword evidence="1" id="KW-0285">Flavoprotein</keyword>
<keyword evidence="2" id="KW-0274">FAD</keyword>
<feature type="domain" description="FAD-binding FR-type" evidence="8">
    <location>
        <begin position="366"/>
        <end position="482"/>
    </location>
</feature>
<evidence type="ECO:0000256" key="4">
    <source>
        <dbReference type="ARBA" id="ARBA00022857"/>
    </source>
</evidence>
<dbReference type="PRINTS" id="PR00450">
    <property type="entry name" value="RECOVERIN"/>
</dbReference>
<dbReference type="FunFam" id="3.40.50.80:FF:000012">
    <property type="entry name" value="NADPH oxidase, isoform B"/>
    <property type="match status" value="1"/>
</dbReference>
<dbReference type="InterPro" id="IPR039261">
    <property type="entry name" value="FNR_nucleotide-bd"/>
</dbReference>
<gene>
    <name evidence="9" type="ORF">HF086_016944</name>
</gene>
<dbReference type="Pfam" id="PF13499">
    <property type="entry name" value="EF-hand_7"/>
    <property type="match status" value="1"/>
</dbReference>
<dbReference type="InterPro" id="IPR017938">
    <property type="entry name" value="Riboflavin_synthase-like_b-brl"/>
</dbReference>
<dbReference type="SUPFAM" id="SSF47473">
    <property type="entry name" value="EF-hand"/>
    <property type="match status" value="2"/>
</dbReference>
<feature type="domain" description="EF-hand" evidence="7">
    <location>
        <begin position="177"/>
        <end position="212"/>
    </location>
</feature>
<dbReference type="InterPro" id="IPR018247">
    <property type="entry name" value="EF_Hand_1_Ca_BS"/>
</dbReference>
<dbReference type="InterPro" id="IPR013112">
    <property type="entry name" value="FAD-bd_8"/>
</dbReference>
<dbReference type="GO" id="GO:0016175">
    <property type="term" value="F:superoxide-generating NAD(P)H oxidase activity"/>
    <property type="evidence" value="ECO:0007669"/>
    <property type="project" value="TreeGrafter"/>
</dbReference>
<feature type="compositionally biased region" description="Low complexity" evidence="6">
    <location>
        <begin position="483"/>
        <end position="499"/>
    </location>
</feature>
<dbReference type="Pfam" id="PF08030">
    <property type="entry name" value="NAD_binding_6"/>
    <property type="match status" value="1"/>
</dbReference>
<evidence type="ECO:0008006" key="11">
    <source>
        <dbReference type="Google" id="ProtNLM"/>
    </source>
</evidence>
<dbReference type="GO" id="GO:0006952">
    <property type="term" value="P:defense response"/>
    <property type="evidence" value="ECO:0007669"/>
    <property type="project" value="TreeGrafter"/>
</dbReference>
<dbReference type="Gene3D" id="2.40.30.10">
    <property type="entry name" value="Translation factors"/>
    <property type="match status" value="1"/>
</dbReference>
<dbReference type="FunFam" id="1.10.238.10:FF:000258">
    <property type="entry name" value="NADPH oxidase, isoform B"/>
    <property type="match status" value="1"/>
</dbReference>
<evidence type="ECO:0000256" key="3">
    <source>
        <dbReference type="ARBA" id="ARBA00022837"/>
    </source>
</evidence>
<reference evidence="9" key="1">
    <citation type="journal article" date="2021" name="G3 (Bethesda)">
        <title>Genome and transcriptome analysis of the beet armyworm Spodoptera exigua reveals targets for pest control. .</title>
        <authorList>
            <person name="Simon S."/>
            <person name="Breeschoten T."/>
            <person name="Jansen H.J."/>
            <person name="Dirks R.P."/>
            <person name="Schranz M.E."/>
            <person name="Ros V.I.D."/>
        </authorList>
    </citation>
    <scope>NUCLEOTIDE SEQUENCE</scope>
    <source>
        <strain evidence="9">TB_SE_WUR_2020</strain>
    </source>
</reference>
<dbReference type="CDD" id="cd06186">
    <property type="entry name" value="NOX_Duox_like_FAD_NADP"/>
    <property type="match status" value="2"/>
</dbReference>
<feature type="non-terminal residue" evidence="9">
    <location>
        <position position="893"/>
    </location>
</feature>
<dbReference type="Pfam" id="PF08022">
    <property type="entry name" value="FAD_binding_8"/>
    <property type="match status" value="1"/>
</dbReference>
<evidence type="ECO:0000313" key="9">
    <source>
        <dbReference type="EMBL" id="KAH9636070.1"/>
    </source>
</evidence>
<dbReference type="CDD" id="cd00051">
    <property type="entry name" value="EFh"/>
    <property type="match status" value="2"/>
</dbReference>
<feature type="domain" description="EF-hand" evidence="7">
    <location>
        <begin position="66"/>
        <end position="101"/>
    </location>
</feature>
<protein>
    <recommendedName>
        <fullName evidence="11">NADPH oxidase 5</fullName>
    </recommendedName>
</protein>
<keyword evidence="4" id="KW-0521">NADP</keyword>
<evidence type="ECO:0000256" key="6">
    <source>
        <dbReference type="SAM" id="MobiDB-lite"/>
    </source>
</evidence>
<dbReference type="PROSITE" id="PS00018">
    <property type="entry name" value="EF_HAND_1"/>
    <property type="match status" value="3"/>
</dbReference>